<keyword evidence="1" id="KW-0472">Membrane</keyword>
<dbReference type="EMBL" id="JAHESC010000038">
    <property type="protein sequence ID" value="MBT1689237.1"/>
    <property type="molecule type" value="Genomic_DNA"/>
</dbReference>
<gene>
    <name evidence="2" type="ORF">KK078_21910</name>
</gene>
<proteinExistence type="predicted"/>
<evidence type="ECO:0000313" key="2">
    <source>
        <dbReference type="EMBL" id="MBT1689237.1"/>
    </source>
</evidence>
<feature type="transmembrane region" description="Helical" evidence="1">
    <location>
        <begin position="53"/>
        <end position="74"/>
    </location>
</feature>
<comment type="caution">
    <text evidence="2">The sequence shown here is derived from an EMBL/GenBank/DDBJ whole genome shotgun (WGS) entry which is preliminary data.</text>
</comment>
<evidence type="ECO:0000313" key="3">
    <source>
        <dbReference type="Proteomes" id="UP001319180"/>
    </source>
</evidence>
<keyword evidence="1" id="KW-0812">Transmembrane</keyword>
<sequence length="112" mass="12928">MTRHIDLEKVGEKLATDVVAHDDVTNLEVRKKFSDNKRDEEIKNTLHVTFKSFIYVAAVTLMCIFLVRMLHLALPEQCFWLTPDQIQGIDKIFFSSAIGGFIASYFNKYKNV</sequence>
<evidence type="ECO:0000256" key="1">
    <source>
        <dbReference type="SAM" id="Phobius"/>
    </source>
</evidence>
<feature type="transmembrane region" description="Helical" evidence="1">
    <location>
        <begin position="86"/>
        <end position="106"/>
    </location>
</feature>
<organism evidence="2 3">
    <name type="scientific">Dawidia soli</name>
    <dbReference type="NCBI Taxonomy" id="2782352"/>
    <lineage>
        <taxon>Bacteria</taxon>
        <taxon>Pseudomonadati</taxon>
        <taxon>Bacteroidota</taxon>
        <taxon>Cytophagia</taxon>
        <taxon>Cytophagales</taxon>
        <taxon>Chryseotaleaceae</taxon>
        <taxon>Dawidia</taxon>
    </lineage>
</organism>
<protein>
    <submittedName>
        <fullName evidence="2">Uncharacterized protein</fullName>
    </submittedName>
</protein>
<name>A0AAP2DDA8_9BACT</name>
<keyword evidence="1" id="KW-1133">Transmembrane helix</keyword>
<keyword evidence="3" id="KW-1185">Reference proteome</keyword>
<dbReference type="RefSeq" id="WP_254092463.1">
    <property type="nucleotide sequence ID" value="NZ_JAHESC010000038.1"/>
</dbReference>
<dbReference type="AlphaFoldDB" id="A0AAP2DDA8"/>
<accession>A0AAP2DDA8</accession>
<reference evidence="2 3" key="1">
    <citation type="submission" date="2021-05" db="EMBL/GenBank/DDBJ databases">
        <title>A Polyphasic approach of four new species of the genus Ohtaekwangia: Ohtaekwangia histidinii sp. nov., Ohtaekwangia cretensis sp. nov., Ohtaekwangia indiensis sp. nov., Ohtaekwangia reichenbachii sp. nov. from diverse environment.</title>
        <authorList>
            <person name="Octaviana S."/>
        </authorList>
    </citation>
    <scope>NUCLEOTIDE SEQUENCE [LARGE SCALE GENOMIC DNA]</scope>
    <source>
        <strain evidence="2 3">PWU37</strain>
    </source>
</reference>
<dbReference type="Proteomes" id="UP001319180">
    <property type="component" value="Unassembled WGS sequence"/>
</dbReference>